<dbReference type="EMBL" id="AK416905">
    <property type="protein sequence ID" value="BAN20120.1"/>
    <property type="molecule type" value="mRNA"/>
</dbReference>
<feature type="chain" id="PRO_5004372431" evidence="1">
    <location>
        <begin position="20"/>
        <end position="224"/>
    </location>
</feature>
<reference evidence="2" key="1">
    <citation type="journal article" date="2013" name="PLoS ONE">
        <title>Gene expression in gut symbiotic organ of stinkbug affected by extracellular bacterial symbiont.</title>
        <authorList>
            <person name="Futahashi R."/>
            <person name="Tanaka K."/>
            <person name="Tanahashi M."/>
            <person name="Nikoh N."/>
            <person name="Kikuchi Y."/>
            <person name="Lee B.L."/>
            <person name="Fukatsu T."/>
        </authorList>
    </citation>
    <scope>NUCLEOTIDE SEQUENCE</scope>
    <source>
        <tissue evidence="2">Midgut</tissue>
    </source>
</reference>
<evidence type="ECO:0000313" key="2">
    <source>
        <dbReference type="EMBL" id="BAN20120.1"/>
    </source>
</evidence>
<name>R4WHT4_RIPPE</name>
<accession>R4WHT4</accession>
<organism evidence="2">
    <name type="scientific">Riptortus pedestris</name>
    <name type="common">Bean bug</name>
    <dbReference type="NCBI Taxonomy" id="329032"/>
    <lineage>
        <taxon>Eukaryota</taxon>
        <taxon>Metazoa</taxon>
        <taxon>Ecdysozoa</taxon>
        <taxon>Arthropoda</taxon>
        <taxon>Hexapoda</taxon>
        <taxon>Insecta</taxon>
        <taxon>Pterygota</taxon>
        <taxon>Neoptera</taxon>
        <taxon>Paraneoptera</taxon>
        <taxon>Hemiptera</taxon>
        <taxon>Heteroptera</taxon>
        <taxon>Panheteroptera</taxon>
        <taxon>Pentatomomorpha</taxon>
        <taxon>Coreoidea</taxon>
        <taxon>Alydidae</taxon>
        <taxon>Riptortus</taxon>
    </lineage>
</organism>
<feature type="signal peptide" evidence="1">
    <location>
        <begin position="1"/>
        <end position="19"/>
    </location>
</feature>
<evidence type="ECO:0000256" key="1">
    <source>
        <dbReference type="SAM" id="SignalP"/>
    </source>
</evidence>
<dbReference type="AlphaFoldDB" id="R4WHT4"/>
<sequence length="224" mass="24726">MQSLYICVFAVIVGSLAEAGYWLRDDATLEQVKKAVVAANDYLKNHNLANISTPDLSYDSFYGSGRITKAHFGDLSTIVVSGEDQTFNKTELDATVYFFDVNLGLEEFLVSYDFKYSFLYILRGSGHAEITAKNNKVQLTGTITKSKDSNCKGVLRNAAVTELGQFSAEIKPQTIFSSLVAKVITFAKNHFLPSDIPVFNKLITEALGKQAFQDEFSKVVCLSV</sequence>
<keyword evidence="1" id="KW-0732">Signal</keyword>
<proteinExistence type="evidence at transcript level"/>
<protein>
    <submittedName>
        <fullName evidence="2">Uncharacterized protein</fullName>
    </submittedName>
</protein>